<evidence type="ECO:0000256" key="6">
    <source>
        <dbReference type="PROSITE-ProRule" id="PRU00330"/>
    </source>
</evidence>
<evidence type="ECO:0000313" key="10">
    <source>
        <dbReference type="Proteomes" id="UP000039046"/>
    </source>
</evidence>
<dbReference type="InterPro" id="IPR014786">
    <property type="entry name" value="ANAPC2_C"/>
</dbReference>
<dbReference type="SUPFAM" id="SSF46785">
    <property type="entry name" value="Winged helix' DNA-binding domain"/>
    <property type="match status" value="1"/>
</dbReference>
<dbReference type="Pfam" id="PF26557">
    <property type="entry name" value="Cullin_AB"/>
    <property type="match status" value="1"/>
</dbReference>
<dbReference type="InterPro" id="IPR059120">
    <property type="entry name" value="Cullin-like_AB"/>
</dbReference>
<accession>A0A0A1TF54</accession>
<keyword evidence="4" id="KW-0833">Ubl conjugation pathway</keyword>
<reference evidence="9 10" key="1">
    <citation type="journal article" date="2015" name="Genome Announc.">
        <title>Draft Genome Sequence and Gene Annotation of the Entomopathogenic Fungus Verticillium hemipterigenum.</title>
        <authorList>
            <person name="Horn F."/>
            <person name="Habel A."/>
            <person name="Scharf D.H."/>
            <person name="Dworschak J."/>
            <person name="Brakhage A.A."/>
            <person name="Guthke R."/>
            <person name="Hertweck C."/>
            <person name="Linde J."/>
        </authorList>
    </citation>
    <scope>NUCLEOTIDE SEQUENCE [LARGE SCALE GENOMIC DNA]</scope>
</reference>
<dbReference type="InterPro" id="IPR036388">
    <property type="entry name" value="WH-like_DNA-bd_sf"/>
</dbReference>
<dbReference type="PROSITE" id="PS50069">
    <property type="entry name" value="CULLIN_2"/>
    <property type="match status" value="1"/>
</dbReference>
<keyword evidence="10" id="KW-1185">Reference proteome</keyword>
<evidence type="ECO:0000256" key="2">
    <source>
        <dbReference type="ARBA" id="ARBA00022618"/>
    </source>
</evidence>
<evidence type="ECO:0000256" key="1">
    <source>
        <dbReference type="ARBA" id="ARBA00016068"/>
    </source>
</evidence>
<protein>
    <recommendedName>
        <fullName evidence="1">Anaphase-promoting complex subunit 2</fullName>
    </recommendedName>
</protein>
<dbReference type="EMBL" id="CDHN01000002">
    <property type="protein sequence ID" value="CEJ86100.1"/>
    <property type="molecule type" value="Genomic_DNA"/>
</dbReference>
<dbReference type="InterPro" id="IPR036317">
    <property type="entry name" value="Cullin_homology_sf"/>
</dbReference>
<evidence type="ECO:0000259" key="8">
    <source>
        <dbReference type="PROSITE" id="PS50069"/>
    </source>
</evidence>
<dbReference type="GO" id="GO:0070979">
    <property type="term" value="P:protein K11-linked ubiquitination"/>
    <property type="evidence" value="ECO:0007669"/>
    <property type="project" value="TreeGrafter"/>
</dbReference>
<dbReference type="OrthoDB" id="5581181at2759"/>
<dbReference type="AlphaFoldDB" id="A0A0A1TF54"/>
<dbReference type="InterPro" id="IPR016158">
    <property type="entry name" value="Cullin_homology"/>
</dbReference>
<dbReference type="Pfam" id="PF25773">
    <property type="entry name" value="TPR_ANAPC2"/>
    <property type="match status" value="1"/>
</dbReference>
<keyword evidence="5" id="KW-0131">Cell cycle</keyword>
<evidence type="ECO:0000256" key="3">
    <source>
        <dbReference type="ARBA" id="ARBA00022776"/>
    </source>
</evidence>
<evidence type="ECO:0000256" key="4">
    <source>
        <dbReference type="ARBA" id="ARBA00022786"/>
    </source>
</evidence>
<comment type="similarity">
    <text evidence="6">Belongs to the cullin family.</text>
</comment>
<feature type="compositionally biased region" description="Low complexity" evidence="7">
    <location>
        <begin position="42"/>
        <end position="58"/>
    </location>
</feature>
<dbReference type="Proteomes" id="UP000039046">
    <property type="component" value="Unassembled WGS sequence"/>
</dbReference>
<dbReference type="InterPro" id="IPR044554">
    <property type="entry name" value="ANAPC2"/>
</dbReference>
<keyword evidence="2" id="KW-0132">Cell division</keyword>
<dbReference type="GO" id="GO:0007091">
    <property type="term" value="P:metaphase/anaphase transition of mitotic cell cycle"/>
    <property type="evidence" value="ECO:0007669"/>
    <property type="project" value="TreeGrafter"/>
</dbReference>
<dbReference type="SUPFAM" id="SSF75632">
    <property type="entry name" value="Cullin homology domain"/>
    <property type="match status" value="1"/>
</dbReference>
<gene>
    <name evidence="9" type="ORF">VHEMI04009</name>
</gene>
<evidence type="ECO:0000256" key="5">
    <source>
        <dbReference type="ARBA" id="ARBA00023306"/>
    </source>
</evidence>
<dbReference type="HOGENOM" id="CLU_007149_0_0_1"/>
<feature type="domain" description="Cullin family profile" evidence="8">
    <location>
        <begin position="531"/>
        <end position="732"/>
    </location>
</feature>
<organism evidence="9 10">
    <name type="scientific">[Torrubiella] hemipterigena</name>
    <dbReference type="NCBI Taxonomy" id="1531966"/>
    <lineage>
        <taxon>Eukaryota</taxon>
        <taxon>Fungi</taxon>
        <taxon>Dikarya</taxon>
        <taxon>Ascomycota</taxon>
        <taxon>Pezizomycotina</taxon>
        <taxon>Sordariomycetes</taxon>
        <taxon>Hypocreomycetidae</taxon>
        <taxon>Hypocreales</taxon>
        <taxon>Clavicipitaceae</taxon>
        <taxon>Clavicipitaceae incertae sedis</taxon>
        <taxon>'Torrubiella' clade</taxon>
    </lineage>
</organism>
<dbReference type="Gene3D" id="3.30.230.130">
    <property type="entry name" value="Cullin, Chain C, Domain 2"/>
    <property type="match status" value="1"/>
</dbReference>
<dbReference type="Gene3D" id="1.10.10.10">
    <property type="entry name" value="Winged helix-like DNA-binding domain superfamily/Winged helix DNA-binding domain"/>
    <property type="match status" value="1"/>
</dbReference>
<dbReference type="SMART" id="SM01013">
    <property type="entry name" value="APC2"/>
    <property type="match status" value="1"/>
</dbReference>
<keyword evidence="3" id="KW-0498">Mitosis</keyword>
<sequence length="865" mass="97237">MAASIARARRNKVFRSVFQTEVAQPTPILASTDAGEAFGVLPPRNASSPRRSSRQASNDTVTDQVKWDRAWHVVTTRIQLPSSVTAEDSFGSLMPQSQDDDTLFYEALPLILEPAGHVPHAAHTEDVIEWHARQARQHFLHHVLPLLAGCAEQADAKQVVRTTLQTLEAAHRQYLYGLLLIVRGIQKEPVAEKAVASFRTDLSAIIGNSWTPKLVNALRIVIANQLVDILGHGEQYKANKPRTAVQERRVKMAREELLSLLDSMQNVGLTGDRFQVLFAELMDSCMCSFIQLSYAGVLGVQQDDNMDSDAIPYGCLAHLCDWIENQYSRLAVEVFSRLGGTVAWADVEKWREIAVGRLATLRIQELFDIVLQWPHSKGALNDLKSAVTTPQRRLDLTDTFSAALQRRLLHPGRSTLYILQTYISMIRAFHLLDHSKVLLNRVVHALQLYLCQRDDAVRIVVNGLLCDKKLASPEALKSQLSEMATILDESLEQKLLREEEGHDWSDMTWEPDPVDAGANYKRPKNEDVIGTIISALGSEDVFIKEFQATVATRLLSKHPDFNQELKVLHLLKKRFGEQAVQNCDVMFKDIYDSKRIGYTLRKAVHDASPNPSPIAYKYKILSRLFWPNLTKDTFKVPEPIAELQEQYAKGFEQLKSTRKLNWLNQLGSVTVQLDLEDRSVEVECKTYEATVIYEFQNADEESGAPAQRNFNDIWQTLMLDEDLLEEALAFWVSKRVLRDIGDQNYEVIERLGVNDQEDAGDGPGNDAGDDGDDDARMADGGSVSPKKAALDPAEQERRNVYWQFIVGMLTNSAPAMPLGQILMMMKMLIADGCSWSNEELAEFLGEKIAEGDLELVGGKYKLVKK</sequence>
<dbReference type="InterPro" id="IPR057975">
    <property type="entry name" value="TPR_ANAPC2"/>
</dbReference>
<evidence type="ECO:0000313" key="9">
    <source>
        <dbReference type="EMBL" id="CEJ86100.1"/>
    </source>
</evidence>
<dbReference type="SMART" id="SM00182">
    <property type="entry name" value="CULLIN"/>
    <property type="match status" value="1"/>
</dbReference>
<feature type="region of interest" description="Disordered" evidence="7">
    <location>
        <begin position="752"/>
        <end position="792"/>
    </location>
</feature>
<dbReference type="Pfam" id="PF08672">
    <property type="entry name" value="ANAPC2"/>
    <property type="match status" value="1"/>
</dbReference>
<dbReference type="STRING" id="1531966.A0A0A1TF54"/>
<evidence type="ECO:0000256" key="7">
    <source>
        <dbReference type="SAM" id="MobiDB-lite"/>
    </source>
</evidence>
<dbReference type="InterPro" id="IPR036390">
    <property type="entry name" value="WH_DNA-bd_sf"/>
</dbReference>
<dbReference type="PANTHER" id="PTHR45957:SF1">
    <property type="entry name" value="ANAPHASE-PROMOTING COMPLEX SUBUNIT 2"/>
    <property type="match status" value="1"/>
</dbReference>
<dbReference type="GO" id="GO:0006511">
    <property type="term" value="P:ubiquitin-dependent protein catabolic process"/>
    <property type="evidence" value="ECO:0007669"/>
    <property type="project" value="InterPro"/>
</dbReference>
<dbReference type="GO" id="GO:0051301">
    <property type="term" value="P:cell division"/>
    <property type="evidence" value="ECO:0007669"/>
    <property type="project" value="UniProtKB-KW"/>
</dbReference>
<proteinExistence type="inferred from homology"/>
<dbReference type="GO" id="GO:0005680">
    <property type="term" value="C:anaphase-promoting complex"/>
    <property type="evidence" value="ECO:0007669"/>
    <property type="project" value="TreeGrafter"/>
</dbReference>
<dbReference type="GO" id="GO:0031625">
    <property type="term" value="F:ubiquitin protein ligase binding"/>
    <property type="evidence" value="ECO:0007669"/>
    <property type="project" value="InterPro"/>
</dbReference>
<dbReference type="PANTHER" id="PTHR45957">
    <property type="entry name" value="ANAPHASE-PROMOTING COMPLEX SUBUNIT 2"/>
    <property type="match status" value="1"/>
</dbReference>
<dbReference type="Gene3D" id="1.20.1310.10">
    <property type="entry name" value="Cullin Repeats"/>
    <property type="match status" value="1"/>
</dbReference>
<name>A0A0A1TF54_9HYPO</name>
<feature type="region of interest" description="Disordered" evidence="7">
    <location>
        <begin position="34"/>
        <end position="61"/>
    </location>
</feature>